<keyword evidence="4" id="KW-1185">Reference proteome</keyword>
<feature type="repeat" description="PPR" evidence="2">
    <location>
        <begin position="238"/>
        <end position="272"/>
    </location>
</feature>
<organism evidence="3 4">
    <name type="scientific">Ilex paraguariensis</name>
    <name type="common">yerba mate</name>
    <dbReference type="NCBI Taxonomy" id="185542"/>
    <lineage>
        <taxon>Eukaryota</taxon>
        <taxon>Viridiplantae</taxon>
        <taxon>Streptophyta</taxon>
        <taxon>Embryophyta</taxon>
        <taxon>Tracheophyta</taxon>
        <taxon>Spermatophyta</taxon>
        <taxon>Magnoliopsida</taxon>
        <taxon>eudicotyledons</taxon>
        <taxon>Gunneridae</taxon>
        <taxon>Pentapetalae</taxon>
        <taxon>asterids</taxon>
        <taxon>campanulids</taxon>
        <taxon>Aquifoliales</taxon>
        <taxon>Aquifoliaceae</taxon>
        <taxon>Ilex</taxon>
    </lineage>
</organism>
<feature type="repeat" description="PPR" evidence="2">
    <location>
        <begin position="203"/>
        <end position="237"/>
    </location>
</feature>
<comment type="caution">
    <text evidence="3">The sequence shown here is derived from an EMBL/GenBank/DDBJ whole genome shotgun (WGS) entry which is preliminary data.</text>
</comment>
<dbReference type="InterPro" id="IPR046960">
    <property type="entry name" value="PPR_At4g14850-like_plant"/>
</dbReference>
<evidence type="ECO:0008006" key="5">
    <source>
        <dbReference type="Google" id="ProtNLM"/>
    </source>
</evidence>
<evidence type="ECO:0000256" key="1">
    <source>
        <dbReference type="ARBA" id="ARBA00022737"/>
    </source>
</evidence>
<dbReference type="Proteomes" id="UP001642360">
    <property type="component" value="Unassembled WGS sequence"/>
</dbReference>
<name>A0ABC8T1F0_9AQUA</name>
<dbReference type="InterPro" id="IPR011990">
    <property type="entry name" value="TPR-like_helical_dom_sf"/>
</dbReference>
<dbReference type="Pfam" id="PF01535">
    <property type="entry name" value="PPR"/>
    <property type="match status" value="2"/>
</dbReference>
<gene>
    <name evidence="3" type="ORF">ILEXP_LOCUS32301</name>
</gene>
<dbReference type="InterPro" id="IPR046848">
    <property type="entry name" value="E_motif"/>
</dbReference>
<dbReference type="InterPro" id="IPR002885">
    <property type="entry name" value="PPR_rpt"/>
</dbReference>
<evidence type="ECO:0000313" key="3">
    <source>
        <dbReference type="EMBL" id="CAK9163263.1"/>
    </source>
</evidence>
<dbReference type="Pfam" id="PF13041">
    <property type="entry name" value="PPR_2"/>
    <property type="match status" value="1"/>
</dbReference>
<dbReference type="PANTHER" id="PTHR47926:SF397">
    <property type="entry name" value="(WILD MALAYSIAN BANANA) HYPOTHETICAL PROTEIN"/>
    <property type="match status" value="1"/>
</dbReference>
<evidence type="ECO:0000256" key="2">
    <source>
        <dbReference type="PROSITE-ProRule" id="PRU00708"/>
    </source>
</evidence>
<dbReference type="Pfam" id="PF20431">
    <property type="entry name" value="E_motif"/>
    <property type="match status" value="1"/>
</dbReference>
<dbReference type="FunFam" id="1.25.40.10:FF:000090">
    <property type="entry name" value="Pentatricopeptide repeat-containing protein, chloroplastic"/>
    <property type="match status" value="1"/>
</dbReference>
<dbReference type="NCBIfam" id="TIGR00756">
    <property type="entry name" value="PPR"/>
    <property type="match status" value="1"/>
</dbReference>
<evidence type="ECO:0000313" key="4">
    <source>
        <dbReference type="Proteomes" id="UP001642360"/>
    </source>
</evidence>
<dbReference type="AlphaFoldDB" id="A0ABC8T1F0"/>
<dbReference type="PANTHER" id="PTHR47926">
    <property type="entry name" value="PENTATRICOPEPTIDE REPEAT-CONTAINING PROTEIN"/>
    <property type="match status" value="1"/>
</dbReference>
<reference evidence="3 4" key="1">
    <citation type="submission" date="2024-02" db="EMBL/GenBank/DDBJ databases">
        <authorList>
            <person name="Vignale AGUSTIN F."/>
            <person name="Sosa J E."/>
            <person name="Modenutti C."/>
        </authorList>
    </citation>
    <scope>NUCLEOTIDE SEQUENCE [LARGE SCALE GENOMIC DNA]</scope>
</reference>
<accession>A0ABC8T1F0</accession>
<dbReference type="SUPFAM" id="SSF48452">
    <property type="entry name" value="TPR-like"/>
    <property type="match status" value="1"/>
</dbReference>
<dbReference type="Gene3D" id="1.25.40.10">
    <property type="entry name" value="Tetratricopeptide repeat domain"/>
    <property type="match status" value="2"/>
</dbReference>
<protein>
    <recommendedName>
        <fullName evidence="5">Pentatricopeptide repeat-containing protein</fullName>
    </recommendedName>
</protein>
<dbReference type="EMBL" id="CAUOFW020003981">
    <property type="protein sequence ID" value="CAK9163263.1"/>
    <property type="molecule type" value="Genomic_DNA"/>
</dbReference>
<proteinExistence type="predicted"/>
<sequence>MGKFVLNYWDISSSDEVLTNPDIFSFIPNGSGKGFSAKANFHPLPWKRIPAETPHAVILLHESDSNSLYFFRYCKRTLMLGCRPNHLFKHFLPSSTSEISDYLNCHFGSFLSNQTSDLKTLLQSHAYIITTEGVEFNSATMVIVLSACSQITSLEKGEQVHNYIKAGEFELSLPLATALVDLYAKCGQLRKAREIFDSPRQKDEICWNVMISGYGMHGDAKSAIEIFQQMEQSNVRPNELTFLAVLSACSHAGLVEEGKSMFSKMGDYFLRPSLKHYTCMVDLLSRSGNLQEAEALVLSMPIAADGGLWGALLGACKIHNDPEMGIRIAKHAIESEPENDGYYILISNLYSSTGRWEEAERFRTIMKERGVRKTAGWSTV</sequence>
<dbReference type="PROSITE" id="PS51375">
    <property type="entry name" value="PPR"/>
    <property type="match status" value="2"/>
</dbReference>
<keyword evidence="1" id="KW-0677">Repeat</keyword>